<name>A0ABY9M748_9BURK</name>
<organism evidence="2 3">
    <name type="scientific">Achromobacter seleniivolatilans</name>
    <dbReference type="NCBI Taxonomy" id="3047478"/>
    <lineage>
        <taxon>Bacteria</taxon>
        <taxon>Pseudomonadati</taxon>
        <taxon>Pseudomonadota</taxon>
        <taxon>Betaproteobacteria</taxon>
        <taxon>Burkholderiales</taxon>
        <taxon>Alcaligenaceae</taxon>
        <taxon>Achromobacter</taxon>
    </lineage>
</organism>
<dbReference type="Proteomes" id="UP001234798">
    <property type="component" value="Chromosome"/>
</dbReference>
<feature type="signal peptide" evidence="1">
    <location>
        <begin position="1"/>
        <end position="37"/>
    </location>
</feature>
<feature type="chain" id="PRO_5045308381" evidence="1">
    <location>
        <begin position="38"/>
        <end position="308"/>
    </location>
</feature>
<keyword evidence="1" id="KW-0732">Signal</keyword>
<accession>A0ABY9M748</accession>
<evidence type="ECO:0000256" key="1">
    <source>
        <dbReference type="SAM" id="SignalP"/>
    </source>
</evidence>
<dbReference type="RefSeq" id="WP_306947202.1">
    <property type="nucleotide sequence ID" value="NZ_CP132976.1"/>
</dbReference>
<keyword evidence="3" id="KW-1185">Reference proteome</keyword>
<evidence type="ECO:0000313" key="2">
    <source>
        <dbReference type="EMBL" id="WMD22399.1"/>
    </source>
</evidence>
<evidence type="ECO:0000313" key="3">
    <source>
        <dbReference type="Proteomes" id="UP001234798"/>
    </source>
</evidence>
<protein>
    <submittedName>
        <fullName evidence="2">Uncharacterized protein</fullName>
    </submittedName>
</protein>
<proteinExistence type="predicted"/>
<reference evidence="2 3" key="1">
    <citation type="submission" date="2023-08" db="EMBL/GenBank/DDBJ databases">
        <title>Achromobacter seleniivolatilans sp. nov., isolated from seleniferous soil.</title>
        <authorList>
            <person name="Zhang S."/>
            <person name="Li K."/>
            <person name="Peng J."/>
            <person name="Zhao Q."/>
            <person name="Wang H."/>
            <person name="Guo Y."/>
        </authorList>
    </citation>
    <scope>NUCLEOTIDE SEQUENCE [LARGE SCALE GENOMIC DNA]</scope>
    <source>
        <strain evidence="2 3">R39</strain>
    </source>
</reference>
<dbReference type="EMBL" id="CP132976">
    <property type="protein sequence ID" value="WMD22399.1"/>
    <property type="molecule type" value="Genomic_DNA"/>
</dbReference>
<sequence>MTTILKASPVFQRRGVHKAITGMLVCAAAALWVPAMAQPVSEANAPKQNTVNSSGALGAKTKVTPPDPATVMYFTYDIDGKGATTYEVTNGSVATYWYGHAFEHGGKQYYTGFSWDTADRYGKPGEDNVGPDTQANIAEVTFILANESAEKPWKFRGMEHTIGMFGAYEKGPEVDTNRKAIEYRAPSGKLVLAVPTITFATGSSIEGYELLMFNPTRLEVESNDNVWNYVGNIITGEDNAAACDNGAVMPCIGNSGELTFTQGKDDMPQATVKMSGTTSAGPDKTRKFGPADTQTYVYDSKSKAYVSR</sequence>
<gene>
    <name evidence="2" type="ORF">RAS12_08480</name>
</gene>